<dbReference type="InterPro" id="IPR014612">
    <property type="entry name" value="Pop7/Rpp20"/>
</dbReference>
<dbReference type="GO" id="GO:0004526">
    <property type="term" value="F:ribonuclease P activity"/>
    <property type="evidence" value="ECO:0007669"/>
    <property type="project" value="TreeGrafter"/>
</dbReference>
<evidence type="ECO:0000256" key="3">
    <source>
        <dbReference type="ARBA" id="ARBA00023242"/>
    </source>
</evidence>
<keyword evidence="6" id="KW-1185">Reference proteome</keyword>
<dbReference type="PANTHER" id="PTHR28256">
    <property type="entry name" value="RIBONUCLEASES P/MRP PROTEIN SUBUNIT POP7"/>
    <property type="match status" value="1"/>
</dbReference>
<sequence>MAVDEGTTGQPAVTKLPALSKNSKIHKRPINRGRVLNRGGPPLSPKQPIIYVGTKSPFMGIVNKVRHALDHSPASRSTKGLPLAARMAALNAPATKAPESELDEILVRGTGRAIATTLHVAAWFGRQNDCRVSVRTMSLEAVDDVVNDEDGAEEEGGFAAEEGTRVRGVSCLEIGVSLR</sequence>
<dbReference type="InterPro" id="IPR036882">
    <property type="entry name" value="Alba-like_dom_sf"/>
</dbReference>
<evidence type="ECO:0000256" key="4">
    <source>
        <dbReference type="SAM" id="MobiDB-lite"/>
    </source>
</evidence>
<dbReference type="Proteomes" id="UP000078576">
    <property type="component" value="Unassembled WGS sequence"/>
</dbReference>
<keyword evidence="3" id="KW-0539">Nucleus</keyword>
<evidence type="ECO:0000313" key="5">
    <source>
        <dbReference type="EMBL" id="KUI54283.1"/>
    </source>
</evidence>
<dbReference type="GO" id="GO:0003723">
    <property type="term" value="F:RNA binding"/>
    <property type="evidence" value="ECO:0007669"/>
    <property type="project" value="TreeGrafter"/>
</dbReference>
<evidence type="ECO:0000313" key="6">
    <source>
        <dbReference type="Proteomes" id="UP000078576"/>
    </source>
</evidence>
<dbReference type="InterPro" id="IPR020241">
    <property type="entry name" value="RNase_P/MRP_Pop7_fungi"/>
</dbReference>
<dbReference type="GO" id="GO:0001682">
    <property type="term" value="P:tRNA 5'-leader removal"/>
    <property type="evidence" value="ECO:0007669"/>
    <property type="project" value="InterPro"/>
</dbReference>
<dbReference type="GO" id="GO:0006364">
    <property type="term" value="P:rRNA processing"/>
    <property type="evidence" value="ECO:0007669"/>
    <property type="project" value="TreeGrafter"/>
</dbReference>
<name>A0A194URK8_CYTMA</name>
<dbReference type="AlphaFoldDB" id="A0A194URK8"/>
<keyword evidence="2" id="KW-0819">tRNA processing</keyword>
<dbReference type="GO" id="GO:0000294">
    <property type="term" value="P:nuclear-transcribed mRNA catabolic process, RNase MRP-dependent"/>
    <property type="evidence" value="ECO:0007669"/>
    <property type="project" value="TreeGrafter"/>
</dbReference>
<dbReference type="EMBL" id="KN714672">
    <property type="protein sequence ID" value="KUI54283.1"/>
    <property type="molecule type" value="Genomic_DNA"/>
</dbReference>
<dbReference type="PANTHER" id="PTHR28256:SF1">
    <property type="entry name" value="RIBONUCLEASES P_MRP PROTEIN SUBUNIT POP7"/>
    <property type="match status" value="1"/>
</dbReference>
<evidence type="ECO:0000256" key="1">
    <source>
        <dbReference type="ARBA" id="ARBA00004123"/>
    </source>
</evidence>
<dbReference type="GO" id="GO:0034965">
    <property type="term" value="P:intronic box C/D snoRNA processing"/>
    <property type="evidence" value="ECO:0007669"/>
    <property type="project" value="TreeGrafter"/>
</dbReference>
<dbReference type="GO" id="GO:0000171">
    <property type="term" value="F:ribonuclease MRP activity"/>
    <property type="evidence" value="ECO:0007669"/>
    <property type="project" value="TreeGrafter"/>
</dbReference>
<feature type="region of interest" description="Disordered" evidence="4">
    <location>
        <begin position="1"/>
        <end position="42"/>
    </location>
</feature>
<dbReference type="OrthoDB" id="5416589at2759"/>
<accession>A0A194URK8</accession>
<protein>
    <submittedName>
        <fullName evidence="5">Uncharacterized protein</fullName>
    </submittedName>
</protein>
<gene>
    <name evidence="5" type="ORF">VP1G_01564</name>
</gene>
<proteinExistence type="predicted"/>
<evidence type="ECO:0000256" key="2">
    <source>
        <dbReference type="ARBA" id="ARBA00022694"/>
    </source>
</evidence>
<dbReference type="STRING" id="694573.A0A194URK8"/>
<dbReference type="Gene3D" id="3.30.110.20">
    <property type="entry name" value="Alba-like domain"/>
    <property type="match status" value="1"/>
</dbReference>
<dbReference type="GO" id="GO:0005655">
    <property type="term" value="C:nucleolar ribonuclease P complex"/>
    <property type="evidence" value="ECO:0007669"/>
    <property type="project" value="InterPro"/>
</dbReference>
<organism evidence="5 6">
    <name type="scientific">Cytospora mali</name>
    <name type="common">Apple Valsa canker fungus</name>
    <name type="synonym">Valsa mali</name>
    <dbReference type="NCBI Taxonomy" id="578113"/>
    <lineage>
        <taxon>Eukaryota</taxon>
        <taxon>Fungi</taxon>
        <taxon>Dikarya</taxon>
        <taxon>Ascomycota</taxon>
        <taxon>Pezizomycotina</taxon>
        <taxon>Sordariomycetes</taxon>
        <taxon>Sordariomycetidae</taxon>
        <taxon>Diaporthales</taxon>
        <taxon>Cytosporaceae</taxon>
        <taxon>Cytospora</taxon>
    </lineage>
</organism>
<dbReference type="GO" id="GO:0000172">
    <property type="term" value="C:ribonuclease MRP complex"/>
    <property type="evidence" value="ECO:0007669"/>
    <property type="project" value="InterPro"/>
</dbReference>
<reference evidence="6" key="1">
    <citation type="submission" date="2014-12" db="EMBL/GenBank/DDBJ databases">
        <title>Genome Sequence of Valsa Canker Pathogens Uncovers a Specific Adaption of Colonization on Woody Bark.</title>
        <authorList>
            <person name="Yin Z."/>
            <person name="Liu H."/>
            <person name="Gao X."/>
            <person name="Li Z."/>
            <person name="Song N."/>
            <person name="Ke X."/>
            <person name="Dai Q."/>
            <person name="Wu Y."/>
            <person name="Sun Y."/>
            <person name="Xu J.-R."/>
            <person name="Kang Z.K."/>
            <person name="Wang L."/>
            <person name="Huang L."/>
        </authorList>
    </citation>
    <scope>NUCLEOTIDE SEQUENCE [LARGE SCALE GENOMIC DNA]</scope>
    <source>
        <strain evidence="6">SXYL134</strain>
    </source>
</reference>
<dbReference type="Pfam" id="PF12328">
    <property type="entry name" value="Rpp20"/>
    <property type="match status" value="1"/>
</dbReference>
<comment type="subcellular location">
    <subcellularLocation>
        <location evidence="1">Nucleus</location>
    </subcellularLocation>
</comment>